<reference evidence="1" key="1">
    <citation type="submission" date="2020-01" db="EMBL/GenBank/DDBJ databases">
        <authorList>
            <person name="Meier V. D."/>
            <person name="Meier V D."/>
        </authorList>
    </citation>
    <scope>NUCLEOTIDE SEQUENCE</scope>
    <source>
        <strain evidence="1">HLG_WM_MAG_05</strain>
    </source>
</reference>
<dbReference type="SUPFAM" id="SSF53335">
    <property type="entry name" value="S-adenosyl-L-methionine-dependent methyltransferases"/>
    <property type="match status" value="1"/>
</dbReference>
<gene>
    <name evidence="1" type="ORF">HELGO_WM4791</name>
</gene>
<organism evidence="1">
    <name type="scientific">uncultured Sulfurovum sp</name>
    <dbReference type="NCBI Taxonomy" id="269237"/>
    <lineage>
        <taxon>Bacteria</taxon>
        <taxon>Pseudomonadati</taxon>
        <taxon>Campylobacterota</taxon>
        <taxon>Epsilonproteobacteria</taxon>
        <taxon>Campylobacterales</taxon>
        <taxon>Sulfurovaceae</taxon>
        <taxon>Sulfurovum</taxon>
        <taxon>environmental samples</taxon>
    </lineage>
</organism>
<dbReference type="NCBIfam" id="TIGR04371">
    <property type="entry name" value="methyltran_NanM"/>
    <property type="match status" value="1"/>
</dbReference>
<dbReference type="CDD" id="cd02440">
    <property type="entry name" value="AdoMet_MTases"/>
    <property type="match status" value="1"/>
</dbReference>
<dbReference type="EMBL" id="CACVAU010000052">
    <property type="protein sequence ID" value="CAA6817630.1"/>
    <property type="molecule type" value="Genomic_DNA"/>
</dbReference>
<evidence type="ECO:0008006" key="2">
    <source>
        <dbReference type="Google" id="ProtNLM"/>
    </source>
</evidence>
<evidence type="ECO:0000313" key="1">
    <source>
        <dbReference type="EMBL" id="CAA6817630.1"/>
    </source>
</evidence>
<dbReference type="InterPro" id="IPR030807">
    <property type="entry name" value="Methyltran_NanM"/>
</dbReference>
<proteinExistence type="predicted"/>
<name>A0A6S6TM08_9BACT</name>
<accession>A0A6S6TM08</accession>
<dbReference type="Gene3D" id="3.40.50.150">
    <property type="entry name" value="Vaccinia Virus protein VP39"/>
    <property type="match status" value="1"/>
</dbReference>
<dbReference type="AlphaFoldDB" id="A0A6S6TM08"/>
<sequence>MIYLRWCKERFIFLRRVLIEFYNKIIYQKNSQFILHKFKAHRCPYESMLFYSFLGRFFFATKEVIALITKEKICKKSINIDGFDEPMDYVKLYEKGSAQILYPKSPMVNTTKTKIDDAYYEKIANSFLLFYQHNNDKKDISNEWDRISKEFRTLFFDENHKIIKKNLENFRADSKIYSKIFNNQYPYISKEDTYTKSYLTAIDLVLDYHRYAFRIDNTLLSSLSESTAGNYLSINYRGKKLSEQLIQHMVITNDLVKHISFSLEKREVILDIGCGFGGSARLLNAYTPNACQILLDLPETLFLTAYYLKYNFPNKKIALLEDIYPHLDNLDEVIDNYDFIIIPPFVLDYLKEKSVDLVVNASSLAFMSEEYLNYYLKAIDRLLKTGGYFYSLNSSEDSEWGIGSHNWDYRASYLTVSQGFDNRFSFSQWLGKKTS</sequence>
<dbReference type="InterPro" id="IPR029063">
    <property type="entry name" value="SAM-dependent_MTases_sf"/>
</dbReference>
<protein>
    <recommendedName>
        <fullName evidence="2">Sugar O-methyltransferase</fullName>
    </recommendedName>
</protein>